<keyword evidence="5 9" id="KW-0378">Hydrolase</keyword>
<evidence type="ECO:0008006" key="13">
    <source>
        <dbReference type="Google" id="ProtNLM"/>
    </source>
</evidence>
<evidence type="ECO:0000313" key="11">
    <source>
        <dbReference type="EMBL" id="KAK4482157.1"/>
    </source>
</evidence>
<keyword evidence="4" id="KW-0964">Secreted</keyword>
<evidence type="ECO:0000256" key="1">
    <source>
        <dbReference type="ARBA" id="ARBA00004191"/>
    </source>
</evidence>
<dbReference type="EMBL" id="JAYDYQ010002534">
    <property type="protein sequence ID" value="KAK4482157.1"/>
    <property type="molecule type" value="Genomic_DNA"/>
</dbReference>
<reference evidence="11 12" key="1">
    <citation type="journal article" date="2023" name="bioRxiv">
        <title>Genome report: Whole genome sequence and annotation of Penstemon davidsonii.</title>
        <authorList>
            <person name="Ostevik K.L."/>
            <person name="Alabady M."/>
            <person name="Zhang M."/>
            <person name="Rausher M.D."/>
        </authorList>
    </citation>
    <scope>NUCLEOTIDE SEQUENCE [LARGE SCALE GENOMIC DNA]</scope>
    <source>
        <strain evidence="11">DNT005</strain>
        <tissue evidence="11">Whole leaf</tissue>
    </source>
</reference>
<evidence type="ECO:0000256" key="3">
    <source>
        <dbReference type="ARBA" id="ARBA00022512"/>
    </source>
</evidence>
<evidence type="ECO:0000256" key="10">
    <source>
        <dbReference type="SAM" id="SignalP"/>
    </source>
</evidence>
<feature type="signal peptide" evidence="10">
    <location>
        <begin position="1"/>
        <end position="29"/>
    </location>
</feature>
<dbReference type="InterPro" id="IPR011050">
    <property type="entry name" value="Pectin_lyase_fold/virulence"/>
</dbReference>
<dbReference type="SMART" id="SM00710">
    <property type="entry name" value="PbH1"/>
    <property type="match status" value="5"/>
</dbReference>
<accession>A0ABR0CYN0</accession>
<comment type="similarity">
    <text evidence="2 9">Belongs to the glycosyl hydrolase 28 family.</text>
</comment>
<keyword evidence="6 9" id="KW-0326">Glycosidase</keyword>
<keyword evidence="12" id="KW-1185">Reference proteome</keyword>
<evidence type="ECO:0000256" key="4">
    <source>
        <dbReference type="ARBA" id="ARBA00022525"/>
    </source>
</evidence>
<evidence type="ECO:0000256" key="6">
    <source>
        <dbReference type="ARBA" id="ARBA00023295"/>
    </source>
</evidence>
<evidence type="ECO:0000256" key="9">
    <source>
        <dbReference type="RuleBase" id="RU361169"/>
    </source>
</evidence>
<feature type="chain" id="PRO_5046971758" description="Polygalacturonase" evidence="10">
    <location>
        <begin position="30"/>
        <end position="410"/>
    </location>
</feature>
<organism evidence="11 12">
    <name type="scientific">Penstemon davidsonii</name>
    <dbReference type="NCBI Taxonomy" id="160366"/>
    <lineage>
        <taxon>Eukaryota</taxon>
        <taxon>Viridiplantae</taxon>
        <taxon>Streptophyta</taxon>
        <taxon>Embryophyta</taxon>
        <taxon>Tracheophyta</taxon>
        <taxon>Spermatophyta</taxon>
        <taxon>Magnoliopsida</taxon>
        <taxon>eudicotyledons</taxon>
        <taxon>Gunneridae</taxon>
        <taxon>Pentapetalae</taxon>
        <taxon>asterids</taxon>
        <taxon>lamiids</taxon>
        <taxon>Lamiales</taxon>
        <taxon>Plantaginaceae</taxon>
        <taxon>Cheloneae</taxon>
        <taxon>Penstemon</taxon>
    </lineage>
</organism>
<name>A0ABR0CYN0_9LAMI</name>
<keyword evidence="10" id="KW-0732">Signal</keyword>
<keyword evidence="7" id="KW-0961">Cell wall biogenesis/degradation</keyword>
<evidence type="ECO:0000256" key="7">
    <source>
        <dbReference type="ARBA" id="ARBA00023316"/>
    </source>
</evidence>
<dbReference type="InterPro" id="IPR000743">
    <property type="entry name" value="Glyco_hydro_28"/>
</dbReference>
<dbReference type="InterPro" id="IPR006626">
    <property type="entry name" value="PbH1"/>
</dbReference>
<sequence length="410" mass="43903">MATSWVSIKASCLVLAIACMLSTINRVESINPIGAHRSLVGEIVFDIRKFGAKSDGRTDNGVMINQAWTAACSSKGPARVLIPLGNFMAGQINFVGPCVGGKKTVEIQGTLLGDPNPSSHASKAWISAQKVDYIDITGGGTINARGENFWKYAKGGGEWVLPVSLEFQTVGNGNVFNVNFLNSMGFHIRVTDSHDVALWGLNIQAPGNSPNTDGVHLSSNKNVRITDSKIGTGDDCISIGHGNYDVLVSKIECGPGHGISVGSLGKRPDETSMGRITIKDCLIRDTTNGARIKTYHGSPVMDASDITFENIIMERVKNPIIIDQNYNSNSKTQPSKVKISDVHFRNIRGSSTSPISITLNCSSTVPCQGVELADINLTSFNVTGPLTSKCTNVKAYVRGKINLTGLERCF</sequence>
<dbReference type="Pfam" id="PF00295">
    <property type="entry name" value="Glyco_hydro_28"/>
    <property type="match status" value="1"/>
</dbReference>
<dbReference type="PANTHER" id="PTHR31375">
    <property type="match status" value="1"/>
</dbReference>
<protein>
    <recommendedName>
        <fullName evidence="13">Polygalacturonase</fullName>
    </recommendedName>
</protein>
<dbReference type="Gene3D" id="2.160.20.10">
    <property type="entry name" value="Single-stranded right-handed beta-helix, Pectin lyase-like"/>
    <property type="match status" value="1"/>
</dbReference>
<keyword evidence="3" id="KW-0134">Cell wall</keyword>
<dbReference type="SUPFAM" id="SSF51126">
    <property type="entry name" value="Pectin lyase-like"/>
    <property type="match status" value="1"/>
</dbReference>
<evidence type="ECO:0000256" key="2">
    <source>
        <dbReference type="ARBA" id="ARBA00008834"/>
    </source>
</evidence>
<dbReference type="InterPro" id="IPR012334">
    <property type="entry name" value="Pectin_lyas_fold"/>
</dbReference>
<comment type="caution">
    <text evidence="11">The sequence shown here is derived from an EMBL/GenBank/DDBJ whole genome shotgun (WGS) entry which is preliminary data.</text>
</comment>
<dbReference type="PROSITE" id="PS00502">
    <property type="entry name" value="POLYGALACTURONASE"/>
    <property type="match status" value="1"/>
</dbReference>
<evidence type="ECO:0000256" key="8">
    <source>
        <dbReference type="PROSITE-ProRule" id="PRU10052"/>
    </source>
</evidence>
<evidence type="ECO:0000256" key="5">
    <source>
        <dbReference type="ARBA" id="ARBA00022801"/>
    </source>
</evidence>
<gene>
    <name evidence="11" type="ORF">RD792_009298</name>
</gene>
<comment type="subcellular location">
    <subcellularLocation>
        <location evidence="1">Secreted</location>
        <location evidence="1">Cell wall</location>
    </subcellularLocation>
</comment>
<evidence type="ECO:0000313" key="12">
    <source>
        <dbReference type="Proteomes" id="UP001291926"/>
    </source>
</evidence>
<dbReference type="Proteomes" id="UP001291926">
    <property type="component" value="Unassembled WGS sequence"/>
</dbReference>
<proteinExistence type="inferred from homology"/>
<feature type="active site" evidence="8">
    <location>
        <position position="257"/>
    </location>
</feature>